<evidence type="ECO:0000256" key="2">
    <source>
        <dbReference type="SAM" id="MobiDB-lite"/>
    </source>
</evidence>
<accession>A0A5J4W2C3</accession>
<feature type="compositionally biased region" description="Basic and acidic residues" evidence="2">
    <location>
        <begin position="664"/>
        <end position="674"/>
    </location>
</feature>
<sequence>MKVLKDWEKRKDIQEAEFKALLKEIELIKSGKIDAINQNIRIQTKPIQKIVDTKPKTIQRTNQASAYKNSYLEKLSISNKPHKHILRLEEEIEKYRQLFVNQTPSSSSSWIEKKPDGLLLNAARNQHLRKSADLQKDKISTSNSYGQLNVNQSQMVNSAALYTRSSSSQSQYSKTNSSQQTQTQKSIQKSNQRSITPTIGKSMNSNYGQQIHGSAANRVRLSPLPLLFGSQQSSQSKRKPSPVIREPTIMTNDQTKTNLSFNRTQETKFASDVKQAENSDLPRYSKDEEDDEQQNTDHDSKSRTQTSSVQFDLYEYDQQQQQQLQFIYNIDGTRLGSPSRLSSIAPLGTDSQRIITPLIYTSIEMVRRSNELNQLVQMRKATMDSETRNYLELKIQRLNESVEQAQQRKDEQLRTQTTMRAKMQQLRWRILIISISRILSVCDGLQEDRARRNLRDMWNTAIRGRKELLKQQKAVQRRQKMTRSWAILTRAIGRYITAFRSKKRSSNAVFLGQFLTEVKELTDMVIVIKAFKFQITICQGVMRSYYACRSARFELGMIIWRDEEDAIFKGTARKVVDPKLYPKKKSGQSAAAVLVAKQANSQQNKGISEEMNEMSLGLAALGVGSIQGIKVHGVTNLFTGDASKSGQSNAGMNKGSQGRRKAKKEKDIIPEEKRRSAVSEWISAHRKEYINSLDEVAVGEQEPFMFARDLRKDINQLVISTYEAVSGKQFNQNADGQITAGDVNKEIEKK</sequence>
<gene>
    <name evidence="3" type="ORF">EZS28_015862</name>
</gene>
<dbReference type="Proteomes" id="UP000324800">
    <property type="component" value="Unassembled WGS sequence"/>
</dbReference>
<protein>
    <submittedName>
        <fullName evidence="3">Uncharacterized protein</fullName>
    </submittedName>
</protein>
<comment type="caution">
    <text evidence="3">The sequence shown here is derived from an EMBL/GenBank/DDBJ whole genome shotgun (WGS) entry which is preliminary data.</text>
</comment>
<feature type="compositionally biased region" description="Polar residues" evidence="2">
    <location>
        <begin position="640"/>
        <end position="656"/>
    </location>
</feature>
<feature type="region of interest" description="Disordered" evidence="2">
    <location>
        <begin position="640"/>
        <end position="674"/>
    </location>
</feature>
<reference evidence="3 4" key="1">
    <citation type="submission" date="2019-03" db="EMBL/GenBank/DDBJ databases">
        <title>Single cell metagenomics reveals metabolic interactions within the superorganism composed of flagellate Streblomastix strix and complex community of Bacteroidetes bacteria on its surface.</title>
        <authorList>
            <person name="Treitli S.C."/>
            <person name="Kolisko M."/>
            <person name="Husnik F."/>
            <person name="Keeling P."/>
            <person name="Hampl V."/>
        </authorList>
    </citation>
    <scope>NUCLEOTIDE SEQUENCE [LARGE SCALE GENOMIC DNA]</scope>
    <source>
        <strain evidence="3">ST1C</strain>
    </source>
</reference>
<proteinExistence type="predicted"/>
<evidence type="ECO:0000313" key="4">
    <source>
        <dbReference type="Proteomes" id="UP000324800"/>
    </source>
</evidence>
<dbReference type="EMBL" id="SNRW01003914">
    <property type="protein sequence ID" value="KAA6388613.1"/>
    <property type="molecule type" value="Genomic_DNA"/>
</dbReference>
<evidence type="ECO:0000313" key="3">
    <source>
        <dbReference type="EMBL" id="KAA6388613.1"/>
    </source>
</evidence>
<name>A0A5J4W2C3_9EUKA</name>
<feature type="compositionally biased region" description="Polar residues" evidence="2">
    <location>
        <begin position="193"/>
        <end position="209"/>
    </location>
</feature>
<evidence type="ECO:0000256" key="1">
    <source>
        <dbReference type="SAM" id="Coils"/>
    </source>
</evidence>
<feature type="compositionally biased region" description="Basic and acidic residues" evidence="2">
    <location>
        <begin position="265"/>
        <end position="277"/>
    </location>
</feature>
<dbReference type="OrthoDB" id="10683408at2759"/>
<organism evidence="3 4">
    <name type="scientific">Streblomastix strix</name>
    <dbReference type="NCBI Taxonomy" id="222440"/>
    <lineage>
        <taxon>Eukaryota</taxon>
        <taxon>Metamonada</taxon>
        <taxon>Preaxostyla</taxon>
        <taxon>Oxymonadida</taxon>
        <taxon>Streblomastigidae</taxon>
        <taxon>Streblomastix</taxon>
    </lineage>
</organism>
<keyword evidence="1" id="KW-0175">Coiled coil</keyword>
<feature type="region of interest" description="Disordered" evidence="2">
    <location>
        <begin position="228"/>
        <end position="305"/>
    </location>
</feature>
<feature type="compositionally biased region" description="Low complexity" evidence="2">
    <location>
        <begin position="165"/>
        <end position="192"/>
    </location>
</feature>
<dbReference type="AlphaFoldDB" id="A0A5J4W2C3"/>
<feature type="region of interest" description="Disordered" evidence="2">
    <location>
        <begin position="161"/>
        <end position="209"/>
    </location>
</feature>
<feature type="compositionally biased region" description="Polar residues" evidence="2">
    <location>
        <begin position="249"/>
        <end position="264"/>
    </location>
</feature>
<feature type="coiled-coil region" evidence="1">
    <location>
        <begin position="388"/>
        <end position="415"/>
    </location>
</feature>